<dbReference type="Gene3D" id="3.30.70.330">
    <property type="match status" value="3"/>
</dbReference>
<evidence type="ECO:0000313" key="7">
    <source>
        <dbReference type="Proteomes" id="UP000298787"/>
    </source>
</evidence>
<reference evidence="6 7" key="1">
    <citation type="submission" date="2019-01" db="EMBL/GenBank/DDBJ databases">
        <title>Genome Assembly of Collichthys lucidus.</title>
        <authorList>
            <person name="Cai M."/>
            <person name="Xiao S."/>
        </authorList>
    </citation>
    <scope>NUCLEOTIDE SEQUENCE [LARGE SCALE GENOMIC DNA]</scope>
    <source>
        <strain evidence="6">JT15FE1705JMU</strain>
        <tissue evidence="6">Muscle</tissue>
    </source>
</reference>
<feature type="domain" description="RRM" evidence="5">
    <location>
        <begin position="119"/>
        <end position="198"/>
    </location>
</feature>
<dbReference type="GO" id="GO:0003723">
    <property type="term" value="F:RNA binding"/>
    <property type="evidence" value="ECO:0007669"/>
    <property type="project" value="UniProtKB-UniRule"/>
</dbReference>
<evidence type="ECO:0000256" key="4">
    <source>
        <dbReference type="SAM" id="MobiDB-lite"/>
    </source>
</evidence>
<dbReference type="InterPro" id="IPR050666">
    <property type="entry name" value="ESRP"/>
</dbReference>
<keyword evidence="1" id="KW-0677">Repeat</keyword>
<feature type="compositionally biased region" description="Low complexity" evidence="4">
    <location>
        <begin position="323"/>
        <end position="333"/>
    </location>
</feature>
<dbReference type="SMART" id="SM00360">
    <property type="entry name" value="RRM"/>
    <property type="match status" value="3"/>
</dbReference>
<protein>
    <submittedName>
        <fullName evidence="6">G-rich sequence factor 1</fullName>
    </submittedName>
</protein>
<keyword evidence="7" id="KW-1185">Reference proteome</keyword>
<evidence type="ECO:0000259" key="5">
    <source>
        <dbReference type="PROSITE" id="PS50102"/>
    </source>
</evidence>
<feature type="region of interest" description="Disordered" evidence="4">
    <location>
        <begin position="35"/>
        <end position="69"/>
    </location>
</feature>
<dbReference type="PROSITE" id="PS50102">
    <property type="entry name" value="RRM"/>
    <property type="match status" value="2"/>
</dbReference>
<dbReference type="InterPro" id="IPR012677">
    <property type="entry name" value="Nucleotide-bd_a/b_plait_sf"/>
</dbReference>
<evidence type="ECO:0000256" key="3">
    <source>
        <dbReference type="PROSITE-ProRule" id="PRU00176"/>
    </source>
</evidence>
<dbReference type="InterPro" id="IPR035979">
    <property type="entry name" value="RBD_domain_sf"/>
</dbReference>
<evidence type="ECO:0000256" key="2">
    <source>
        <dbReference type="ARBA" id="ARBA00022884"/>
    </source>
</evidence>
<dbReference type="Pfam" id="PF00076">
    <property type="entry name" value="RRM_1"/>
    <property type="match status" value="2"/>
</dbReference>
<gene>
    <name evidence="6" type="ORF">D9C73_012953</name>
</gene>
<dbReference type="AlphaFoldDB" id="A0A4U5UU88"/>
<dbReference type="EMBL" id="CM014088">
    <property type="protein sequence ID" value="TKS78221.1"/>
    <property type="molecule type" value="Genomic_DNA"/>
</dbReference>
<name>A0A4U5UU88_COLLU</name>
<proteinExistence type="predicted"/>
<dbReference type="Proteomes" id="UP000298787">
    <property type="component" value="Chromosome 11"/>
</dbReference>
<dbReference type="SUPFAM" id="SSF54928">
    <property type="entry name" value="RNA-binding domain, RBD"/>
    <property type="match status" value="2"/>
</dbReference>
<feature type="domain" description="RRM" evidence="5">
    <location>
        <begin position="216"/>
        <end position="293"/>
    </location>
</feature>
<dbReference type="STRING" id="240159.A0A4U5UU88"/>
<organism evidence="6 7">
    <name type="scientific">Collichthys lucidus</name>
    <name type="common">Big head croaker</name>
    <name type="synonym">Sciaena lucida</name>
    <dbReference type="NCBI Taxonomy" id="240159"/>
    <lineage>
        <taxon>Eukaryota</taxon>
        <taxon>Metazoa</taxon>
        <taxon>Chordata</taxon>
        <taxon>Craniata</taxon>
        <taxon>Vertebrata</taxon>
        <taxon>Euteleostomi</taxon>
        <taxon>Actinopterygii</taxon>
        <taxon>Neopterygii</taxon>
        <taxon>Teleostei</taxon>
        <taxon>Neoteleostei</taxon>
        <taxon>Acanthomorphata</taxon>
        <taxon>Eupercaria</taxon>
        <taxon>Sciaenidae</taxon>
        <taxon>Collichthys</taxon>
    </lineage>
</organism>
<feature type="region of interest" description="Disordered" evidence="4">
    <location>
        <begin position="296"/>
        <end position="334"/>
    </location>
</feature>
<keyword evidence="2 3" id="KW-0694">RNA-binding</keyword>
<dbReference type="CDD" id="cd12504">
    <property type="entry name" value="RRM2_hnRNPH_CRSF1_like"/>
    <property type="match status" value="1"/>
</dbReference>
<evidence type="ECO:0000256" key="1">
    <source>
        <dbReference type="ARBA" id="ARBA00022737"/>
    </source>
</evidence>
<dbReference type="InterPro" id="IPR000504">
    <property type="entry name" value="RRM_dom"/>
</dbReference>
<sequence>MFCNVINPEVNRKLTALKNSRALPLTDPREFAQPAARTANAVDGARNKRRRVDKQGRLHSAADMDINNPHNVSAETLSAPVCSEKQSVQLLYQGEPCEDEYPPLPAYQSDSEPEKKEVYIVQVKGLPWSCSAQDLLQFFSECRIRDGVKGIHLTLNRMGAPSGQAFIEMEHEEDVSKALEKHRQYLGPRYVEVFEVTNSDAEVILKNAVHVPADDGVVRLRGLPYSCTESDIVQFFSGLDIVENGITIVTDYQRRNTGEAFVQFSSQQEADEALQRDRDVIGNRYIELFPSRSDEIHSRKGSAPAYTSPLSVNRRTNPRTRWPQSSPQSSPQSHYIHMRGLPFHVSGEDVVKFFSPLVVSKILIECGSDGRPSGEADVFFRCHQDAMAAMSKDRQHIGQRYIELFLNSVPESDGR</sequence>
<evidence type="ECO:0000313" key="6">
    <source>
        <dbReference type="EMBL" id="TKS78221.1"/>
    </source>
</evidence>
<dbReference type="PANTHER" id="PTHR13976">
    <property type="entry name" value="HETEROGENEOUS NUCLEAR RIBONUCLEOPROTEIN-RELATED"/>
    <property type="match status" value="1"/>
</dbReference>
<feature type="compositionally biased region" description="Basic and acidic residues" evidence="4">
    <location>
        <begin position="53"/>
        <end position="62"/>
    </location>
</feature>
<accession>A0A4U5UU88</accession>